<keyword evidence="15" id="KW-1185">Reference proteome</keyword>
<gene>
    <name evidence="11" type="primary">hisH</name>
    <name evidence="14" type="ORF">F5897_001273</name>
</gene>
<organism evidence="14 15">
    <name type="scientific">Canibacter oris</name>
    <dbReference type="NCBI Taxonomy" id="1365628"/>
    <lineage>
        <taxon>Bacteria</taxon>
        <taxon>Bacillati</taxon>
        <taxon>Actinomycetota</taxon>
        <taxon>Actinomycetes</taxon>
        <taxon>Micrococcales</taxon>
        <taxon>Microbacteriaceae</taxon>
        <taxon>Canibacter</taxon>
    </lineage>
</organism>
<dbReference type="RefSeq" id="WP_233574287.1">
    <property type="nucleotide sequence ID" value="NZ_JACIFD010000012.1"/>
</dbReference>
<dbReference type="PIRSF" id="PIRSF000495">
    <property type="entry name" value="Amidotransf_hisH"/>
    <property type="match status" value="1"/>
</dbReference>
<dbReference type="Proteomes" id="UP000571183">
    <property type="component" value="Unassembled WGS sequence"/>
</dbReference>
<comment type="function">
    <text evidence="8 11">IGPS catalyzes the conversion of PRFAR and glutamine to IGP, AICAR and glutamate. The HisH subunit catalyzes the hydrolysis of glutamine to glutamate and ammonia as part of the synthesis of IGP and AICAR. The resulting ammonia molecule is channeled to the active site of HisF.</text>
</comment>
<dbReference type="UniPathway" id="UPA00031">
    <property type="reaction ID" value="UER00010"/>
</dbReference>
<evidence type="ECO:0000256" key="10">
    <source>
        <dbReference type="ARBA" id="ARBA00049534"/>
    </source>
</evidence>
<dbReference type="InterPro" id="IPR029062">
    <property type="entry name" value="Class_I_gatase-like"/>
</dbReference>
<evidence type="ECO:0000256" key="6">
    <source>
        <dbReference type="ARBA" id="ARBA00023102"/>
    </source>
</evidence>
<dbReference type="InterPro" id="IPR017926">
    <property type="entry name" value="GATASE"/>
</dbReference>
<comment type="subunit">
    <text evidence="2 11">Heterodimer of HisH and HisF.</text>
</comment>
<keyword evidence="7 11" id="KW-0456">Lyase</keyword>
<dbReference type="GO" id="GO:0000107">
    <property type="term" value="F:imidazoleglycerol-phosphate synthase activity"/>
    <property type="evidence" value="ECO:0007669"/>
    <property type="project" value="UniProtKB-UniRule"/>
</dbReference>
<keyword evidence="14" id="KW-0808">Transferase</keyword>
<dbReference type="EC" id="3.5.1.2" evidence="11"/>
<protein>
    <recommendedName>
        <fullName evidence="11">Imidazole glycerol phosphate synthase subunit HisH</fullName>
        <ecNumber evidence="11">4.3.2.10</ecNumber>
    </recommendedName>
    <alternativeName>
        <fullName evidence="11">IGP synthase glutaminase subunit</fullName>
        <ecNumber evidence="11">3.5.1.2</ecNumber>
    </alternativeName>
    <alternativeName>
        <fullName evidence="11">IGP synthase subunit HisH</fullName>
    </alternativeName>
    <alternativeName>
        <fullName evidence="11">ImGP synthase subunit HisH</fullName>
        <shortName evidence="11">IGPS subunit HisH</shortName>
    </alternativeName>
</protein>
<keyword evidence="5 11" id="KW-0315">Glutamine amidotransferase</keyword>
<dbReference type="GO" id="GO:0004359">
    <property type="term" value="F:glutaminase activity"/>
    <property type="evidence" value="ECO:0007669"/>
    <property type="project" value="UniProtKB-EC"/>
</dbReference>
<evidence type="ECO:0000256" key="2">
    <source>
        <dbReference type="ARBA" id="ARBA00011152"/>
    </source>
</evidence>
<feature type="active site" evidence="11 12">
    <location>
        <position position="207"/>
    </location>
</feature>
<dbReference type="GO" id="GO:0016829">
    <property type="term" value="F:lyase activity"/>
    <property type="evidence" value="ECO:0007669"/>
    <property type="project" value="UniProtKB-KW"/>
</dbReference>
<comment type="subcellular location">
    <subcellularLocation>
        <location evidence="11">Cytoplasm</location>
    </subcellularLocation>
</comment>
<dbReference type="EC" id="4.3.2.10" evidence="11"/>
<evidence type="ECO:0000256" key="3">
    <source>
        <dbReference type="ARBA" id="ARBA00022605"/>
    </source>
</evidence>
<dbReference type="PANTHER" id="PTHR42701:SF1">
    <property type="entry name" value="IMIDAZOLE GLYCEROL PHOSPHATE SYNTHASE SUBUNIT HISH"/>
    <property type="match status" value="1"/>
</dbReference>
<accession>A0A840DGT7</accession>
<feature type="active site" evidence="11 12">
    <location>
        <position position="209"/>
    </location>
</feature>
<dbReference type="SUPFAM" id="SSF52317">
    <property type="entry name" value="Class I glutamine amidotransferase-like"/>
    <property type="match status" value="1"/>
</dbReference>
<keyword evidence="11" id="KW-0963">Cytoplasm</keyword>
<comment type="caution">
    <text evidence="14">The sequence shown here is derived from an EMBL/GenBank/DDBJ whole genome shotgun (WGS) entry which is preliminary data.</text>
</comment>
<reference evidence="14" key="1">
    <citation type="submission" date="2020-08" db="EMBL/GenBank/DDBJ databases">
        <title>Sequencing the genomes of 1000 actinobacteria strains.</title>
        <authorList>
            <person name="Klenk H.-P."/>
        </authorList>
    </citation>
    <scope>NUCLEOTIDE SEQUENCE [LARGE SCALE GENOMIC DNA]</scope>
    <source>
        <strain evidence="14">DSM 27064</strain>
    </source>
</reference>
<comment type="catalytic activity">
    <reaction evidence="10 11">
        <text>L-glutamine + H2O = L-glutamate + NH4(+)</text>
        <dbReference type="Rhea" id="RHEA:15889"/>
        <dbReference type="ChEBI" id="CHEBI:15377"/>
        <dbReference type="ChEBI" id="CHEBI:28938"/>
        <dbReference type="ChEBI" id="CHEBI:29985"/>
        <dbReference type="ChEBI" id="CHEBI:58359"/>
        <dbReference type="EC" id="3.5.1.2"/>
    </reaction>
</comment>
<dbReference type="PROSITE" id="PS51273">
    <property type="entry name" value="GATASE_TYPE_1"/>
    <property type="match status" value="1"/>
</dbReference>
<keyword evidence="4 11" id="KW-0378">Hydrolase</keyword>
<proteinExistence type="inferred from homology"/>
<keyword evidence="6 11" id="KW-0368">Histidine biosynthesis</keyword>
<evidence type="ECO:0000256" key="9">
    <source>
        <dbReference type="ARBA" id="ARBA00047838"/>
    </source>
</evidence>
<dbReference type="Gene3D" id="3.40.50.880">
    <property type="match status" value="1"/>
</dbReference>
<comment type="pathway">
    <text evidence="1 11">Amino-acid biosynthesis; L-histidine biosynthesis; L-histidine from 5-phospho-alpha-D-ribose 1-diphosphate: step 5/9.</text>
</comment>
<evidence type="ECO:0000256" key="7">
    <source>
        <dbReference type="ARBA" id="ARBA00023239"/>
    </source>
</evidence>
<evidence type="ECO:0000256" key="8">
    <source>
        <dbReference type="ARBA" id="ARBA00025299"/>
    </source>
</evidence>
<comment type="catalytic activity">
    <reaction evidence="9 11">
        <text>5-[(5-phospho-1-deoxy-D-ribulos-1-ylimino)methylamino]-1-(5-phospho-beta-D-ribosyl)imidazole-4-carboxamide + L-glutamine = D-erythro-1-(imidazol-4-yl)glycerol 3-phosphate + 5-amino-1-(5-phospho-beta-D-ribosyl)imidazole-4-carboxamide + L-glutamate + H(+)</text>
        <dbReference type="Rhea" id="RHEA:24793"/>
        <dbReference type="ChEBI" id="CHEBI:15378"/>
        <dbReference type="ChEBI" id="CHEBI:29985"/>
        <dbReference type="ChEBI" id="CHEBI:58278"/>
        <dbReference type="ChEBI" id="CHEBI:58359"/>
        <dbReference type="ChEBI" id="CHEBI:58475"/>
        <dbReference type="ChEBI" id="CHEBI:58525"/>
        <dbReference type="EC" id="4.3.2.10"/>
    </reaction>
</comment>
<keyword evidence="3 11" id="KW-0028">Amino-acid biosynthesis</keyword>
<dbReference type="PANTHER" id="PTHR42701">
    <property type="entry name" value="IMIDAZOLE GLYCEROL PHOSPHATE SYNTHASE SUBUNIT HISH"/>
    <property type="match status" value="1"/>
</dbReference>
<dbReference type="InterPro" id="IPR010139">
    <property type="entry name" value="Imidazole-glycPsynth_HisH"/>
</dbReference>
<dbReference type="GO" id="GO:0005737">
    <property type="term" value="C:cytoplasm"/>
    <property type="evidence" value="ECO:0007669"/>
    <property type="project" value="UniProtKB-SubCell"/>
</dbReference>
<dbReference type="Pfam" id="PF00117">
    <property type="entry name" value="GATase"/>
    <property type="match status" value="1"/>
</dbReference>
<feature type="active site" description="Nucleophile" evidence="11 12">
    <location>
        <position position="96"/>
    </location>
</feature>
<evidence type="ECO:0000256" key="11">
    <source>
        <dbReference type="HAMAP-Rule" id="MF_00278"/>
    </source>
</evidence>
<dbReference type="GO" id="GO:0000105">
    <property type="term" value="P:L-histidine biosynthetic process"/>
    <property type="evidence" value="ECO:0007669"/>
    <property type="project" value="UniProtKB-UniRule"/>
</dbReference>
<dbReference type="HAMAP" id="MF_00278">
    <property type="entry name" value="HisH"/>
    <property type="match status" value="1"/>
</dbReference>
<evidence type="ECO:0000313" key="14">
    <source>
        <dbReference type="EMBL" id="MBB4071950.1"/>
    </source>
</evidence>
<dbReference type="AlphaFoldDB" id="A0A840DGT7"/>
<evidence type="ECO:0000256" key="12">
    <source>
        <dbReference type="PIRSR" id="PIRSR000495-1"/>
    </source>
</evidence>
<evidence type="ECO:0000313" key="15">
    <source>
        <dbReference type="Proteomes" id="UP000571183"/>
    </source>
</evidence>
<feature type="domain" description="Glutamine amidotransferase" evidence="13">
    <location>
        <begin position="24"/>
        <end position="223"/>
    </location>
</feature>
<evidence type="ECO:0000256" key="4">
    <source>
        <dbReference type="ARBA" id="ARBA00022801"/>
    </source>
</evidence>
<dbReference type="NCBIfam" id="TIGR01855">
    <property type="entry name" value="IMP_synth_hisH"/>
    <property type="match status" value="1"/>
</dbReference>
<name>A0A840DGT7_9MICO</name>
<evidence type="ECO:0000259" key="13">
    <source>
        <dbReference type="Pfam" id="PF00117"/>
    </source>
</evidence>
<sequence length="226" mass="23806">MTGSDPTAVGHPDCSNKLVAVLRYGSGNVHSAVKALATTGARVVLTADPEVILAADGLVVPGVGAFGAVMEQLQAVSGAELIRQRLAAGKPVLGICVGEQIMFETGTEREITAAGLGYLSGTVQQLRSKTLPHMGWNTVTAPAHSVLLQGLQDAMFYFVHSNAATQMPRALLPELREAELRVAWAEHENQKFIAAFEVGALSATQFHPEKSASAGLKLLKNWVAAL</sequence>
<dbReference type="CDD" id="cd01748">
    <property type="entry name" value="GATase1_IGP_Synthase"/>
    <property type="match status" value="1"/>
</dbReference>
<dbReference type="EMBL" id="JACIFD010000012">
    <property type="protein sequence ID" value="MBB4071950.1"/>
    <property type="molecule type" value="Genomic_DNA"/>
</dbReference>
<evidence type="ECO:0000256" key="5">
    <source>
        <dbReference type="ARBA" id="ARBA00022962"/>
    </source>
</evidence>
<evidence type="ECO:0000256" key="1">
    <source>
        <dbReference type="ARBA" id="ARBA00005091"/>
    </source>
</evidence>
<keyword evidence="14" id="KW-0328">Glycosyltransferase</keyword>